<dbReference type="PATRIC" id="fig|1423782.4.peg.430"/>
<dbReference type="STRING" id="1423782.FD32_GL000418"/>
<dbReference type="AlphaFoldDB" id="A0A0R1X9C9"/>
<dbReference type="OrthoDB" id="2151746at2"/>
<dbReference type="InterPro" id="IPR007060">
    <property type="entry name" value="FtsL/DivIC"/>
</dbReference>
<dbReference type="EMBL" id="AZGM01000083">
    <property type="protein sequence ID" value="KRM26449.1"/>
    <property type="molecule type" value="Genomic_DNA"/>
</dbReference>
<keyword evidence="1" id="KW-0812">Transmembrane</keyword>
<reference evidence="2 3" key="1">
    <citation type="journal article" date="2015" name="Genome Announc.">
        <title>Expanding the biotechnology potential of lactobacilli through comparative genomics of 213 strains and associated genera.</title>
        <authorList>
            <person name="Sun Z."/>
            <person name="Harris H.M."/>
            <person name="McCann A."/>
            <person name="Guo C."/>
            <person name="Argimon S."/>
            <person name="Zhang W."/>
            <person name="Yang X."/>
            <person name="Jeffery I.B."/>
            <person name="Cooney J.C."/>
            <person name="Kagawa T.F."/>
            <person name="Liu W."/>
            <person name="Song Y."/>
            <person name="Salvetti E."/>
            <person name="Wrobel A."/>
            <person name="Rasinkangas P."/>
            <person name="Parkhill J."/>
            <person name="Rea M.C."/>
            <person name="O'Sullivan O."/>
            <person name="Ritari J."/>
            <person name="Douillard F.P."/>
            <person name="Paul Ross R."/>
            <person name="Yang R."/>
            <person name="Briner A.E."/>
            <person name="Felis G.E."/>
            <person name="de Vos W.M."/>
            <person name="Barrangou R."/>
            <person name="Klaenhammer T.R."/>
            <person name="Caufield P.W."/>
            <person name="Cui Y."/>
            <person name="Zhang H."/>
            <person name="O'Toole P.W."/>
        </authorList>
    </citation>
    <scope>NUCLEOTIDE SEQUENCE [LARGE SCALE GENOMIC DNA]</scope>
    <source>
        <strain evidence="2 3">DSM 6035</strain>
    </source>
</reference>
<feature type="transmembrane region" description="Helical" evidence="1">
    <location>
        <begin position="34"/>
        <end position="53"/>
    </location>
</feature>
<keyword evidence="3" id="KW-1185">Reference proteome</keyword>
<gene>
    <name evidence="2" type="ORF">FD32_GL000418</name>
</gene>
<dbReference type="GO" id="GO:0051301">
    <property type="term" value="P:cell division"/>
    <property type="evidence" value="ECO:0007669"/>
    <property type="project" value="InterPro"/>
</dbReference>
<dbReference type="Proteomes" id="UP000051412">
    <property type="component" value="Unassembled WGS sequence"/>
</dbReference>
<sequence length="118" mass="14044">MKKRTGNKVSQLDTPYVHKFSADQQRRQFHKRRCQRIIIAFLVIFLVLGIQIVRSRRTLAKVNNNIAACQTELKDQQQTSRHLKYQIKLLHDPEYVQQVLRAKYNYSKKGETIYNLNN</sequence>
<keyword evidence="1" id="KW-0472">Membrane</keyword>
<evidence type="ECO:0000256" key="1">
    <source>
        <dbReference type="SAM" id="Phobius"/>
    </source>
</evidence>
<organism evidence="2 3">
    <name type="scientific">Limosilactobacillus panis DSM 6035</name>
    <dbReference type="NCBI Taxonomy" id="1423782"/>
    <lineage>
        <taxon>Bacteria</taxon>
        <taxon>Bacillati</taxon>
        <taxon>Bacillota</taxon>
        <taxon>Bacilli</taxon>
        <taxon>Lactobacillales</taxon>
        <taxon>Lactobacillaceae</taxon>
        <taxon>Limosilactobacillus</taxon>
    </lineage>
</organism>
<keyword evidence="1" id="KW-1133">Transmembrane helix</keyword>
<dbReference type="PANTHER" id="PTHR40027">
    <property type="entry name" value="CELL DIVISION PROTEIN DIVIC"/>
    <property type="match status" value="1"/>
</dbReference>
<dbReference type="RefSeq" id="WP_047770402.1">
    <property type="nucleotide sequence ID" value="NZ_AZGM01000083.1"/>
</dbReference>
<proteinExistence type="predicted"/>
<evidence type="ECO:0000313" key="2">
    <source>
        <dbReference type="EMBL" id="KRM26449.1"/>
    </source>
</evidence>
<name>A0A0R1X9C9_9LACO</name>
<evidence type="ECO:0000313" key="3">
    <source>
        <dbReference type="Proteomes" id="UP000051412"/>
    </source>
</evidence>
<comment type="caution">
    <text evidence="2">The sequence shown here is derived from an EMBL/GenBank/DDBJ whole genome shotgun (WGS) entry which is preliminary data.</text>
</comment>
<accession>A0A0R1X9C9</accession>
<dbReference type="PANTHER" id="PTHR40027:SF1">
    <property type="entry name" value="CELL DIVISION PROTEIN DIVIC"/>
    <property type="match status" value="1"/>
</dbReference>
<protein>
    <recommendedName>
        <fullName evidence="4">Septum formation initiator</fullName>
    </recommendedName>
</protein>
<dbReference type="InterPro" id="IPR039076">
    <property type="entry name" value="DivIC"/>
</dbReference>
<dbReference type="Pfam" id="PF04977">
    <property type="entry name" value="DivIC"/>
    <property type="match status" value="1"/>
</dbReference>
<evidence type="ECO:0008006" key="4">
    <source>
        <dbReference type="Google" id="ProtNLM"/>
    </source>
</evidence>